<organism evidence="3 4">
    <name type="scientific">Albibacterium bauzanense</name>
    <dbReference type="NCBI Taxonomy" id="653929"/>
    <lineage>
        <taxon>Bacteria</taxon>
        <taxon>Pseudomonadati</taxon>
        <taxon>Bacteroidota</taxon>
        <taxon>Sphingobacteriia</taxon>
        <taxon>Sphingobacteriales</taxon>
        <taxon>Sphingobacteriaceae</taxon>
        <taxon>Albibacterium</taxon>
    </lineage>
</organism>
<sequence length="143" mass="16117">MKKVFAISLFVFFFVNVQGQIVVNADGTHSIQHGPHIINPNGTISVQHGPHIINSDGSVSVKHGSVIVNTNGSHSTILGSERDDSNHSLELLSNKDAEKQQKSHQFYFQSRMMGTAARLDRFDAERKIRKEEKKLKKQRLRNK</sequence>
<feature type="compositionally biased region" description="Basic and acidic residues" evidence="1">
    <location>
        <begin position="80"/>
        <end position="100"/>
    </location>
</feature>
<dbReference type="OrthoDB" id="799977at2"/>
<comment type="caution">
    <text evidence="3">The sequence shown here is derived from an EMBL/GenBank/DDBJ whole genome shotgun (WGS) entry which is preliminary data.</text>
</comment>
<dbReference type="RefSeq" id="WP_132221011.1">
    <property type="nucleotide sequence ID" value="NZ_SMGO01000001.1"/>
</dbReference>
<keyword evidence="4" id="KW-1185">Reference proteome</keyword>
<feature type="region of interest" description="Disordered" evidence="1">
    <location>
        <begin position="72"/>
        <end position="100"/>
    </location>
</feature>
<dbReference type="EMBL" id="SMGO01000001">
    <property type="protein sequence ID" value="TCK85090.1"/>
    <property type="molecule type" value="Genomic_DNA"/>
</dbReference>
<name>A0A4R1M259_9SPHI</name>
<keyword evidence="2" id="KW-0732">Signal</keyword>
<dbReference type="Proteomes" id="UP000294616">
    <property type="component" value="Unassembled WGS sequence"/>
</dbReference>
<dbReference type="AlphaFoldDB" id="A0A4R1M259"/>
<protein>
    <submittedName>
        <fullName evidence="3">Uncharacterized protein</fullName>
    </submittedName>
</protein>
<reference evidence="3 4" key="1">
    <citation type="submission" date="2019-03" db="EMBL/GenBank/DDBJ databases">
        <title>Genomic Encyclopedia of Archaeal and Bacterial Type Strains, Phase II (KMG-II): from individual species to whole genera.</title>
        <authorList>
            <person name="Goeker M."/>
        </authorList>
    </citation>
    <scope>NUCLEOTIDE SEQUENCE [LARGE SCALE GENOMIC DNA]</scope>
    <source>
        <strain evidence="3 4">DSM 22554</strain>
    </source>
</reference>
<accession>A0A4R1M259</accession>
<evidence type="ECO:0000256" key="2">
    <source>
        <dbReference type="SAM" id="SignalP"/>
    </source>
</evidence>
<feature type="chain" id="PRO_5020314872" evidence="2">
    <location>
        <begin position="20"/>
        <end position="143"/>
    </location>
</feature>
<feature type="signal peptide" evidence="2">
    <location>
        <begin position="1"/>
        <end position="19"/>
    </location>
</feature>
<evidence type="ECO:0000256" key="1">
    <source>
        <dbReference type="SAM" id="MobiDB-lite"/>
    </source>
</evidence>
<evidence type="ECO:0000313" key="3">
    <source>
        <dbReference type="EMBL" id="TCK85090.1"/>
    </source>
</evidence>
<gene>
    <name evidence="3" type="ORF">C8N28_0388</name>
</gene>
<evidence type="ECO:0000313" key="4">
    <source>
        <dbReference type="Proteomes" id="UP000294616"/>
    </source>
</evidence>
<proteinExistence type="predicted"/>